<protein>
    <submittedName>
        <fullName evidence="2">N-acetylmuramoyl-L-alanine amidase</fullName>
    </submittedName>
</protein>
<evidence type="ECO:0000259" key="1">
    <source>
        <dbReference type="Pfam" id="PF01510"/>
    </source>
</evidence>
<dbReference type="Gene3D" id="3.40.80.10">
    <property type="entry name" value="Peptidoglycan recognition protein-like"/>
    <property type="match status" value="1"/>
</dbReference>
<organism evidence="2 3">
    <name type="scientific">Paenibacillus peoriae</name>
    <dbReference type="NCBI Taxonomy" id="59893"/>
    <lineage>
        <taxon>Bacteria</taxon>
        <taxon>Bacillati</taxon>
        <taxon>Bacillota</taxon>
        <taxon>Bacilli</taxon>
        <taxon>Bacillales</taxon>
        <taxon>Paenibacillaceae</taxon>
        <taxon>Paenibacillus</taxon>
    </lineage>
</organism>
<reference evidence="2 3" key="1">
    <citation type="submission" date="2020-09" db="EMBL/GenBank/DDBJ databases">
        <title>Characterization of Paenibacillus peoriae strain ZF390 with broad-spectrum antimicrobial activity as a potential biocontrol agent.</title>
        <authorList>
            <person name="Li L."/>
            <person name="Zhao Y."/>
            <person name="Li B."/>
            <person name="Xie X."/>
        </authorList>
    </citation>
    <scope>NUCLEOTIDE SEQUENCE [LARGE SCALE GENOMIC DNA]</scope>
    <source>
        <strain evidence="2 3">ZF390</strain>
    </source>
</reference>
<gene>
    <name evidence="2" type="ORF">IAQ67_16885</name>
</gene>
<name>A0A7H0Y3A0_9BACL</name>
<dbReference type="CDD" id="cd06583">
    <property type="entry name" value="PGRP"/>
    <property type="match status" value="1"/>
</dbReference>
<dbReference type="EMBL" id="CP061172">
    <property type="protein sequence ID" value="QNR65558.1"/>
    <property type="molecule type" value="Genomic_DNA"/>
</dbReference>
<dbReference type="RefSeq" id="WP_190297446.1">
    <property type="nucleotide sequence ID" value="NZ_CP061172.1"/>
</dbReference>
<proteinExistence type="predicted"/>
<evidence type="ECO:0000313" key="3">
    <source>
        <dbReference type="Proteomes" id="UP000516384"/>
    </source>
</evidence>
<dbReference type="AlphaFoldDB" id="A0A7H0Y3A0"/>
<dbReference type="SUPFAM" id="SSF55846">
    <property type="entry name" value="N-acetylmuramoyl-L-alanine amidase-like"/>
    <property type="match status" value="1"/>
</dbReference>
<dbReference type="InterPro" id="IPR036505">
    <property type="entry name" value="Amidase/PGRP_sf"/>
</dbReference>
<feature type="domain" description="N-acetylmuramoyl-L-alanine amidase" evidence="1">
    <location>
        <begin position="26"/>
        <end position="179"/>
    </location>
</feature>
<dbReference type="InterPro" id="IPR002502">
    <property type="entry name" value="Amidase_domain"/>
</dbReference>
<dbReference type="GO" id="GO:0009253">
    <property type="term" value="P:peptidoglycan catabolic process"/>
    <property type="evidence" value="ECO:0007669"/>
    <property type="project" value="InterPro"/>
</dbReference>
<dbReference type="GO" id="GO:0008745">
    <property type="term" value="F:N-acetylmuramoyl-L-alanine amidase activity"/>
    <property type="evidence" value="ECO:0007669"/>
    <property type="project" value="InterPro"/>
</dbReference>
<sequence>MIQLGNFLLMDRDEFREWLSKQVVTRPIQFLQVHHTASPNYSTRKMVNGIAQQDTFKCLEGMRNYHLSEGWAATGQNITTFENGQIAISLDRPLNKIPAGIRGFNNKCICIEHVGNFDSGGDKITDEQKKTIIHLYACLAERFNLPINIDHIVYHSWFTRTGIRLSDYTPGESSKTCPGTNFWGDGNTVAAAQKNFLPQIQKELDQLKSKNKTTVSEDDQPMTKEEKADFQALQEQVKQLTSKLSLDKIPDWAMEACVAAKNAEVVDTTSGGSYDFYRLITVLYRKGFFK</sequence>
<dbReference type="Proteomes" id="UP000516384">
    <property type="component" value="Chromosome"/>
</dbReference>
<dbReference type="Pfam" id="PF01510">
    <property type="entry name" value="Amidase_2"/>
    <property type="match status" value="1"/>
</dbReference>
<accession>A0A7H0Y3A0</accession>
<evidence type="ECO:0000313" key="2">
    <source>
        <dbReference type="EMBL" id="QNR65558.1"/>
    </source>
</evidence>